<protein>
    <recommendedName>
        <fullName evidence="3">Glycosyl transferases group 1</fullName>
    </recommendedName>
</protein>
<sequence>MLSWRLLVSPYMWSVCRRYLPRAAAVTTVNRSIADLYEREFGVRPEVVRNSTRYRESVPSPLDGDRIRLVHSGGAVPGRSIETMIDAVDVSDERFTLDLYLVGAYGSDSYLDRLRDRVERSDRVRIHPPVAPDDLPATLNSYDLGVFILPPRTTNHRLMLPNKLFDFVQARLGLVFSPAVETDALITRYGLGVTTDGFAVDDLVRALEGLTAEQVLEFKAAAHRAAHELSSEHDLDVLRRTVQRVLAEVG</sequence>
<keyword evidence="2" id="KW-1185">Reference proteome</keyword>
<name>A0ABN6Y8V0_9MICO</name>
<dbReference type="EMBL" id="AP027734">
    <property type="protein sequence ID" value="BDZ53770.1"/>
    <property type="molecule type" value="Genomic_DNA"/>
</dbReference>
<evidence type="ECO:0008006" key="3">
    <source>
        <dbReference type="Google" id="ProtNLM"/>
    </source>
</evidence>
<evidence type="ECO:0000313" key="2">
    <source>
        <dbReference type="Proteomes" id="UP001321477"/>
    </source>
</evidence>
<gene>
    <name evidence="1" type="ORF">GCM10025870_08430</name>
</gene>
<dbReference type="SUPFAM" id="SSF53756">
    <property type="entry name" value="UDP-Glycosyltransferase/glycogen phosphorylase"/>
    <property type="match status" value="1"/>
</dbReference>
<dbReference type="Proteomes" id="UP001321477">
    <property type="component" value="Chromosome"/>
</dbReference>
<accession>A0ABN6Y8V0</accession>
<proteinExistence type="predicted"/>
<organism evidence="1 2">
    <name type="scientific">Agromyces marinus</name>
    <dbReference type="NCBI Taxonomy" id="1389020"/>
    <lineage>
        <taxon>Bacteria</taxon>
        <taxon>Bacillati</taxon>
        <taxon>Actinomycetota</taxon>
        <taxon>Actinomycetes</taxon>
        <taxon>Micrococcales</taxon>
        <taxon>Microbacteriaceae</taxon>
        <taxon>Agromyces</taxon>
    </lineage>
</organism>
<reference evidence="2" key="1">
    <citation type="journal article" date="2019" name="Int. J. Syst. Evol. Microbiol.">
        <title>The Global Catalogue of Microorganisms (GCM) 10K type strain sequencing project: providing services to taxonomists for standard genome sequencing and annotation.</title>
        <authorList>
            <consortium name="The Broad Institute Genomics Platform"/>
            <consortium name="The Broad Institute Genome Sequencing Center for Infectious Disease"/>
            <person name="Wu L."/>
            <person name="Ma J."/>
        </authorList>
    </citation>
    <scope>NUCLEOTIDE SEQUENCE [LARGE SCALE GENOMIC DNA]</scope>
    <source>
        <strain evidence="2">NBRC 109019</strain>
    </source>
</reference>
<evidence type="ECO:0000313" key="1">
    <source>
        <dbReference type="EMBL" id="BDZ53770.1"/>
    </source>
</evidence>
<dbReference type="Gene3D" id="3.40.50.2000">
    <property type="entry name" value="Glycogen Phosphorylase B"/>
    <property type="match status" value="1"/>
</dbReference>